<accession>A0A081N6V7</accession>
<dbReference type="EMBL" id="JOKG01000002">
    <property type="protein sequence ID" value="KEQ14180.1"/>
    <property type="molecule type" value="Genomic_DNA"/>
</dbReference>
<sequence>MIYLAWLGVVPFILSILLNFFDYSLGAYSGAQIFVFYSVIICCFMAGTLWGQAIKDNVNWLKKAFASNLIALTVFFCLIFGGTKTVLLTMVICYLLLVIYECILYRQSDDKTMMSNYIRMRIQVTLTVVVLHIALYLSL</sequence>
<dbReference type="Proteomes" id="UP000028006">
    <property type="component" value="Unassembled WGS sequence"/>
</dbReference>
<feature type="transmembrane region" description="Helical" evidence="1">
    <location>
        <begin position="117"/>
        <end position="137"/>
    </location>
</feature>
<protein>
    <recommendedName>
        <fullName evidence="4">DUF3429 domain-containing protein</fullName>
    </recommendedName>
</protein>
<keyword evidence="3" id="KW-1185">Reference proteome</keyword>
<comment type="caution">
    <text evidence="2">The sequence shown here is derived from an EMBL/GenBank/DDBJ whole genome shotgun (WGS) entry which is preliminary data.</text>
</comment>
<evidence type="ECO:0008006" key="4">
    <source>
        <dbReference type="Google" id="ProtNLM"/>
    </source>
</evidence>
<organism evidence="2 3">
    <name type="scientific">Endozoicomonas montiporae</name>
    <dbReference type="NCBI Taxonomy" id="1027273"/>
    <lineage>
        <taxon>Bacteria</taxon>
        <taxon>Pseudomonadati</taxon>
        <taxon>Pseudomonadota</taxon>
        <taxon>Gammaproteobacteria</taxon>
        <taxon>Oceanospirillales</taxon>
        <taxon>Endozoicomonadaceae</taxon>
        <taxon>Endozoicomonas</taxon>
    </lineage>
</organism>
<feature type="transmembrane region" description="Helical" evidence="1">
    <location>
        <begin position="64"/>
        <end position="81"/>
    </location>
</feature>
<evidence type="ECO:0000313" key="3">
    <source>
        <dbReference type="Proteomes" id="UP000028006"/>
    </source>
</evidence>
<dbReference type="InterPro" id="IPR021836">
    <property type="entry name" value="DUF3429"/>
</dbReference>
<dbReference type="RefSeq" id="WP_034873930.1">
    <property type="nucleotide sequence ID" value="NZ_JOKG01000002.1"/>
</dbReference>
<dbReference type="eggNOG" id="ENOG5033AJV">
    <property type="taxonomic scope" value="Bacteria"/>
</dbReference>
<feature type="transmembrane region" description="Helical" evidence="1">
    <location>
        <begin position="5"/>
        <end position="21"/>
    </location>
</feature>
<feature type="transmembrane region" description="Helical" evidence="1">
    <location>
        <begin position="87"/>
        <end position="105"/>
    </location>
</feature>
<gene>
    <name evidence="2" type="ORF">GZ77_06985</name>
</gene>
<feature type="transmembrane region" description="Helical" evidence="1">
    <location>
        <begin position="33"/>
        <end position="52"/>
    </location>
</feature>
<dbReference type="AlphaFoldDB" id="A0A081N6V7"/>
<evidence type="ECO:0000313" key="2">
    <source>
        <dbReference type="EMBL" id="KEQ14180.1"/>
    </source>
</evidence>
<evidence type="ECO:0000256" key="1">
    <source>
        <dbReference type="SAM" id="Phobius"/>
    </source>
</evidence>
<proteinExistence type="predicted"/>
<name>A0A081N6V7_9GAMM</name>
<dbReference type="Pfam" id="PF11911">
    <property type="entry name" value="DUF3429"/>
    <property type="match status" value="1"/>
</dbReference>
<keyword evidence="1" id="KW-0812">Transmembrane</keyword>
<reference evidence="2 3" key="1">
    <citation type="submission" date="2014-06" db="EMBL/GenBank/DDBJ databases">
        <title>Whole Genome Sequences of Three Symbiotic Endozoicomonas Bacteria.</title>
        <authorList>
            <person name="Neave M.J."/>
            <person name="Apprill A."/>
            <person name="Voolstra C.R."/>
        </authorList>
    </citation>
    <scope>NUCLEOTIDE SEQUENCE [LARGE SCALE GENOMIC DNA]</scope>
    <source>
        <strain evidence="2 3">LMG 24815</strain>
    </source>
</reference>
<keyword evidence="1" id="KW-1133">Transmembrane helix</keyword>
<keyword evidence="1" id="KW-0472">Membrane</keyword>